<evidence type="ECO:0000313" key="3">
    <source>
        <dbReference type="Proteomes" id="UP000199163"/>
    </source>
</evidence>
<keyword evidence="2" id="KW-0479">Metal-binding</keyword>
<protein>
    <submittedName>
        <fullName evidence="2">Zinc-finger of transposase IS204/IS1001/IS1096/IS1165</fullName>
    </submittedName>
</protein>
<name>A0A1G8JA98_9BACI</name>
<evidence type="ECO:0000313" key="2">
    <source>
        <dbReference type="EMBL" id="SDI28189.1"/>
    </source>
</evidence>
<evidence type="ECO:0000259" key="1">
    <source>
        <dbReference type="Pfam" id="PF14690"/>
    </source>
</evidence>
<sequence>MHFTMNIPGLEETIVKKVHRCPACGERTKRVHDYRTQKMQHRYVF</sequence>
<keyword evidence="3" id="KW-1185">Reference proteome</keyword>
<dbReference type="EMBL" id="FNDK01000031">
    <property type="protein sequence ID" value="SDI28189.1"/>
    <property type="molecule type" value="Genomic_DNA"/>
</dbReference>
<keyword evidence="2" id="KW-0862">Zinc</keyword>
<keyword evidence="2" id="KW-0863">Zinc-finger</keyword>
<organism evidence="2 3">
    <name type="scientific">Alteribacillus persepolensis</name>
    <dbReference type="NCBI Taxonomy" id="568899"/>
    <lineage>
        <taxon>Bacteria</taxon>
        <taxon>Bacillati</taxon>
        <taxon>Bacillota</taxon>
        <taxon>Bacilli</taxon>
        <taxon>Bacillales</taxon>
        <taxon>Bacillaceae</taxon>
        <taxon>Alteribacillus</taxon>
    </lineage>
</organism>
<dbReference type="Pfam" id="PF14690">
    <property type="entry name" value="Zn_ribbon_ISL3"/>
    <property type="match status" value="1"/>
</dbReference>
<gene>
    <name evidence="2" type="ORF">SAMN05192534_1313</name>
</gene>
<dbReference type="InterPro" id="IPR029261">
    <property type="entry name" value="Transposase_Znf"/>
</dbReference>
<proteinExistence type="predicted"/>
<accession>A0A1G8JA98</accession>
<dbReference type="OrthoDB" id="6197054at2"/>
<reference evidence="2 3" key="1">
    <citation type="submission" date="2016-10" db="EMBL/GenBank/DDBJ databases">
        <authorList>
            <person name="de Groot N.N."/>
        </authorList>
    </citation>
    <scope>NUCLEOTIDE SEQUENCE [LARGE SCALE GENOMIC DNA]</scope>
    <source>
        <strain evidence="2 3">DSM 21632</strain>
    </source>
</reference>
<dbReference type="AlphaFoldDB" id="A0A1G8JA98"/>
<feature type="domain" description="Transposase IS204/IS1001/IS1096/IS1165 zinc-finger" evidence="1">
    <location>
        <begin position="18"/>
        <end position="41"/>
    </location>
</feature>
<dbReference type="GO" id="GO:0008270">
    <property type="term" value="F:zinc ion binding"/>
    <property type="evidence" value="ECO:0007669"/>
    <property type="project" value="UniProtKB-KW"/>
</dbReference>
<dbReference type="Proteomes" id="UP000199163">
    <property type="component" value="Unassembled WGS sequence"/>
</dbReference>